<dbReference type="InterPro" id="IPR029044">
    <property type="entry name" value="Nucleotide-diphossugar_trans"/>
</dbReference>
<name>A0ABQ7FHA1_9ACTN</name>
<dbReference type="Pfam" id="PF00535">
    <property type="entry name" value="Glycos_transf_2"/>
    <property type="match status" value="1"/>
</dbReference>
<dbReference type="Proteomes" id="UP000621266">
    <property type="component" value="Unassembled WGS sequence"/>
</dbReference>
<sequence>MSELQFSVVIPYKQRLRNLRVVLASLAEQTLPADRFEVVVGALEYAHEYLSLVEEFAGRLNIVTVMAGGEWNIGRARNLAIRQASGEVVVLLDADVALPRGCLSSLYDRYYADGGNVCVLGQLIGHDGRTDAPAETGDLPEHTHFREILADLEATPGVRRDRRWLFEPVVLPWTIVWTGFLAVNAATVRRQDLYFDEEFRGWGGEDQEWGYRVQAGGTPIVRGEDVFGLHLPHARDVSENFRTFDANKRHFLAKWPVLDVEMYRRFDCWETNRRYPDAAREASRAAGGGGRRLAVARGTVGGADTLLLGAVVDERGRLDDPETGALFDTGAPDRVLPLVGFALPFDEGSVQECRLLPPVLRLAEEYREAVLKEAERVSCRVVTPV</sequence>
<dbReference type="SUPFAM" id="SSF53448">
    <property type="entry name" value="Nucleotide-diphospho-sugar transferases"/>
    <property type="match status" value="1"/>
</dbReference>
<evidence type="ECO:0000256" key="4">
    <source>
        <dbReference type="ARBA" id="ARBA00022679"/>
    </source>
</evidence>
<reference evidence="6 7" key="1">
    <citation type="submission" date="2019-10" db="EMBL/GenBank/DDBJ databases">
        <title>Streptomyces tenebrisbrunneis sp.nov., an endogenous actinomycete isolated from of Lycium ruthenicum.</title>
        <authorList>
            <person name="Ma L."/>
        </authorList>
    </citation>
    <scope>NUCLEOTIDE SEQUENCE [LARGE SCALE GENOMIC DNA]</scope>
    <source>
        <strain evidence="6 7">TRM 66187</strain>
    </source>
</reference>
<gene>
    <name evidence="6" type="ORF">GCU69_15305</name>
</gene>
<comment type="pathway">
    <text evidence="1">Cell wall biogenesis; cell wall polysaccharide biosynthesis.</text>
</comment>
<feature type="domain" description="Glycosyltransferase 2-like" evidence="5">
    <location>
        <begin position="7"/>
        <end position="134"/>
    </location>
</feature>
<comment type="similarity">
    <text evidence="2">Belongs to the glycosyltransferase 2 family.</text>
</comment>
<evidence type="ECO:0000256" key="2">
    <source>
        <dbReference type="ARBA" id="ARBA00006739"/>
    </source>
</evidence>
<dbReference type="RefSeq" id="WP_156206337.1">
    <property type="nucleotide sequence ID" value="NZ_WHPN01000283.1"/>
</dbReference>
<keyword evidence="3" id="KW-0328">Glycosyltransferase</keyword>
<accession>A0ABQ7FHA1</accession>
<evidence type="ECO:0000256" key="1">
    <source>
        <dbReference type="ARBA" id="ARBA00004776"/>
    </source>
</evidence>
<dbReference type="PANTHER" id="PTHR43179:SF12">
    <property type="entry name" value="GALACTOFURANOSYLTRANSFERASE GLFT2"/>
    <property type="match status" value="1"/>
</dbReference>
<comment type="caution">
    <text evidence="6">The sequence shown here is derived from an EMBL/GenBank/DDBJ whole genome shotgun (WGS) entry which is preliminary data.</text>
</comment>
<keyword evidence="4" id="KW-0808">Transferase</keyword>
<keyword evidence="7" id="KW-1185">Reference proteome</keyword>
<proteinExistence type="inferred from homology"/>
<dbReference type="Gene3D" id="3.90.550.10">
    <property type="entry name" value="Spore Coat Polysaccharide Biosynthesis Protein SpsA, Chain A"/>
    <property type="match status" value="1"/>
</dbReference>
<evidence type="ECO:0000256" key="3">
    <source>
        <dbReference type="ARBA" id="ARBA00022676"/>
    </source>
</evidence>
<dbReference type="InterPro" id="IPR001173">
    <property type="entry name" value="Glyco_trans_2-like"/>
</dbReference>
<evidence type="ECO:0000313" key="6">
    <source>
        <dbReference type="EMBL" id="KAF4408210.1"/>
    </source>
</evidence>
<dbReference type="CDD" id="cd00761">
    <property type="entry name" value="Glyco_tranf_GTA_type"/>
    <property type="match status" value="1"/>
</dbReference>
<evidence type="ECO:0000259" key="5">
    <source>
        <dbReference type="Pfam" id="PF00535"/>
    </source>
</evidence>
<evidence type="ECO:0000313" key="7">
    <source>
        <dbReference type="Proteomes" id="UP000621266"/>
    </source>
</evidence>
<protein>
    <submittedName>
        <fullName evidence="6">Glycosyltransferase family 2 protein</fullName>
    </submittedName>
</protein>
<dbReference type="EMBL" id="WHPN01000283">
    <property type="protein sequence ID" value="KAF4408210.1"/>
    <property type="molecule type" value="Genomic_DNA"/>
</dbReference>
<organism evidence="6 7">
    <name type="scientific">Streptomyces lycii</name>
    <dbReference type="NCBI Taxonomy" id="2654337"/>
    <lineage>
        <taxon>Bacteria</taxon>
        <taxon>Bacillati</taxon>
        <taxon>Actinomycetota</taxon>
        <taxon>Actinomycetes</taxon>
        <taxon>Kitasatosporales</taxon>
        <taxon>Streptomycetaceae</taxon>
        <taxon>Streptomyces</taxon>
    </lineage>
</organism>
<dbReference type="PANTHER" id="PTHR43179">
    <property type="entry name" value="RHAMNOSYLTRANSFERASE WBBL"/>
    <property type="match status" value="1"/>
</dbReference>